<evidence type="ECO:0000313" key="2">
    <source>
        <dbReference type="Proteomes" id="UP000318336"/>
    </source>
</evidence>
<keyword evidence="2" id="KW-1185">Reference proteome</keyword>
<name>A0A542XBA9_9MICO</name>
<dbReference type="OrthoDB" id="5079244at2"/>
<dbReference type="RefSeq" id="WP_142005129.1">
    <property type="nucleotide sequence ID" value="NZ_CAJTBP010000001.1"/>
</dbReference>
<organism evidence="1 2">
    <name type="scientific">Barrientosiimonas humi</name>
    <dbReference type="NCBI Taxonomy" id="999931"/>
    <lineage>
        <taxon>Bacteria</taxon>
        <taxon>Bacillati</taxon>
        <taxon>Actinomycetota</taxon>
        <taxon>Actinomycetes</taxon>
        <taxon>Micrococcales</taxon>
        <taxon>Dermacoccaceae</taxon>
        <taxon>Barrientosiimonas</taxon>
    </lineage>
</organism>
<dbReference type="AlphaFoldDB" id="A0A542XBA9"/>
<proteinExistence type="predicted"/>
<comment type="caution">
    <text evidence="1">The sequence shown here is derived from an EMBL/GenBank/DDBJ whole genome shotgun (WGS) entry which is preliminary data.</text>
</comment>
<evidence type="ECO:0000313" key="1">
    <source>
        <dbReference type="EMBL" id="TQL33064.1"/>
    </source>
</evidence>
<sequence length="106" mass="11055">MSTSETTTTEPSTELVDHIDRLHALVERVQAGEPLALTPDALSRLVTDTARIYAGACQASGGKVPVATEGLTATNAVALITALMDAENLNTFDLTLWQSQTGEGAA</sequence>
<gene>
    <name evidence="1" type="ORF">FB554_1198</name>
</gene>
<dbReference type="Proteomes" id="UP000318336">
    <property type="component" value="Unassembled WGS sequence"/>
</dbReference>
<reference evidence="1 2" key="1">
    <citation type="submission" date="2019-06" db="EMBL/GenBank/DDBJ databases">
        <title>Sequencing the genomes of 1000 actinobacteria strains.</title>
        <authorList>
            <person name="Klenk H.-P."/>
        </authorList>
    </citation>
    <scope>NUCLEOTIDE SEQUENCE [LARGE SCALE GENOMIC DNA]</scope>
    <source>
        <strain evidence="1 2">DSM 24617</strain>
    </source>
</reference>
<accession>A0A542XBA9</accession>
<protein>
    <submittedName>
        <fullName evidence="1">Uncharacterized protein</fullName>
    </submittedName>
</protein>
<dbReference type="EMBL" id="VFOK01000001">
    <property type="protein sequence ID" value="TQL33064.1"/>
    <property type="molecule type" value="Genomic_DNA"/>
</dbReference>